<reference evidence="3" key="1">
    <citation type="submission" date="2023-12" db="EMBL/GenBank/DDBJ databases">
        <title>Genome assembly of Anisodus tanguticus.</title>
        <authorList>
            <person name="Wang Y.-J."/>
        </authorList>
    </citation>
    <scope>NUCLEOTIDE SEQUENCE</scope>
    <source>
        <strain evidence="3">KB-2021</strain>
        <tissue evidence="3">Leaf</tissue>
    </source>
</reference>
<dbReference type="EMBL" id="JAVYJV010000003">
    <property type="protein sequence ID" value="KAK4374842.1"/>
    <property type="molecule type" value="Genomic_DNA"/>
</dbReference>
<evidence type="ECO:0000313" key="4">
    <source>
        <dbReference type="Proteomes" id="UP001291623"/>
    </source>
</evidence>
<feature type="region of interest" description="Disordered" evidence="1">
    <location>
        <begin position="1"/>
        <end position="32"/>
    </location>
</feature>
<dbReference type="Proteomes" id="UP001291623">
    <property type="component" value="Unassembled WGS sequence"/>
</dbReference>
<keyword evidence="2" id="KW-0812">Transmembrane</keyword>
<sequence>MIEHKPRKESKQSSQPIYNISKQKQQHKERRKREQLEYRGVFGMKLFVFLVYFKGLLVFLVHQWRNHWQRRNGQPPFTENPNFCDASFFRAEISNQTRNGLVIEGLGFMNLKKTKENATPTWLQTPVC</sequence>
<evidence type="ECO:0000256" key="2">
    <source>
        <dbReference type="SAM" id="Phobius"/>
    </source>
</evidence>
<keyword evidence="2" id="KW-0472">Membrane</keyword>
<protein>
    <submittedName>
        <fullName evidence="3">Uncharacterized protein</fullName>
    </submittedName>
</protein>
<feature type="compositionally biased region" description="Polar residues" evidence="1">
    <location>
        <begin position="12"/>
        <end position="21"/>
    </location>
</feature>
<evidence type="ECO:0000313" key="3">
    <source>
        <dbReference type="EMBL" id="KAK4374842.1"/>
    </source>
</evidence>
<gene>
    <name evidence="3" type="ORF">RND71_005519</name>
</gene>
<dbReference type="AlphaFoldDB" id="A0AAE1VMR8"/>
<name>A0AAE1VMR8_9SOLA</name>
<accession>A0AAE1VMR8</accession>
<evidence type="ECO:0000256" key="1">
    <source>
        <dbReference type="SAM" id="MobiDB-lite"/>
    </source>
</evidence>
<organism evidence="3 4">
    <name type="scientific">Anisodus tanguticus</name>
    <dbReference type="NCBI Taxonomy" id="243964"/>
    <lineage>
        <taxon>Eukaryota</taxon>
        <taxon>Viridiplantae</taxon>
        <taxon>Streptophyta</taxon>
        <taxon>Embryophyta</taxon>
        <taxon>Tracheophyta</taxon>
        <taxon>Spermatophyta</taxon>
        <taxon>Magnoliopsida</taxon>
        <taxon>eudicotyledons</taxon>
        <taxon>Gunneridae</taxon>
        <taxon>Pentapetalae</taxon>
        <taxon>asterids</taxon>
        <taxon>lamiids</taxon>
        <taxon>Solanales</taxon>
        <taxon>Solanaceae</taxon>
        <taxon>Solanoideae</taxon>
        <taxon>Hyoscyameae</taxon>
        <taxon>Anisodus</taxon>
    </lineage>
</organism>
<keyword evidence="4" id="KW-1185">Reference proteome</keyword>
<feature type="compositionally biased region" description="Basic and acidic residues" evidence="1">
    <location>
        <begin position="1"/>
        <end position="11"/>
    </location>
</feature>
<comment type="caution">
    <text evidence="3">The sequence shown here is derived from an EMBL/GenBank/DDBJ whole genome shotgun (WGS) entry which is preliminary data.</text>
</comment>
<feature type="transmembrane region" description="Helical" evidence="2">
    <location>
        <begin position="42"/>
        <end position="61"/>
    </location>
</feature>
<proteinExistence type="predicted"/>
<keyword evidence="2" id="KW-1133">Transmembrane helix</keyword>